<evidence type="ECO:0000259" key="1">
    <source>
        <dbReference type="PROSITE" id="PS50994"/>
    </source>
</evidence>
<accession>A0A495J158</accession>
<dbReference type="Gene3D" id="3.30.420.10">
    <property type="entry name" value="Ribonuclease H-like superfamily/Ribonuclease H"/>
    <property type="match status" value="1"/>
</dbReference>
<dbReference type="EMBL" id="RBKU01000001">
    <property type="protein sequence ID" value="RKR82078.1"/>
    <property type="molecule type" value="Genomic_DNA"/>
</dbReference>
<keyword evidence="3" id="KW-1185">Reference proteome</keyword>
<dbReference type="PANTHER" id="PTHR35004:SF6">
    <property type="entry name" value="TRANSPOSASE"/>
    <property type="match status" value="1"/>
</dbReference>
<dbReference type="InterPro" id="IPR036397">
    <property type="entry name" value="RNaseH_sf"/>
</dbReference>
<dbReference type="PROSITE" id="PS50994">
    <property type="entry name" value="INTEGRASE"/>
    <property type="match status" value="1"/>
</dbReference>
<dbReference type="GO" id="GO:0003676">
    <property type="term" value="F:nucleic acid binding"/>
    <property type="evidence" value="ECO:0007669"/>
    <property type="project" value="InterPro"/>
</dbReference>
<dbReference type="AlphaFoldDB" id="A0A495J158"/>
<dbReference type="SUPFAM" id="SSF46689">
    <property type="entry name" value="Homeodomain-like"/>
    <property type="match status" value="1"/>
</dbReference>
<dbReference type="Pfam" id="PF09299">
    <property type="entry name" value="Mu-transpos_C"/>
    <property type="match status" value="1"/>
</dbReference>
<proteinExistence type="predicted"/>
<dbReference type="RefSeq" id="WP_121197707.1">
    <property type="nucleotide sequence ID" value="NZ_RBKU01000001.1"/>
</dbReference>
<dbReference type="InterPro" id="IPR001584">
    <property type="entry name" value="Integrase_cat-core"/>
</dbReference>
<dbReference type="PANTHER" id="PTHR35004">
    <property type="entry name" value="TRANSPOSASE RV3428C-RELATED"/>
    <property type="match status" value="1"/>
</dbReference>
<feature type="domain" description="Integrase catalytic" evidence="1">
    <location>
        <begin position="169"/>
        <end position="372"/>
    </location>
</feature>
<dbReference type="OrthoDB" id="501284at2"/>
<name>A0A495J158_9SPHI</name>
<dbReference type="Pfam" id="PF13384">
    <property type="entry name" value="HTH_23"/>
    <property type="match status" value="1"/>
</dbReference>
<sequence length="572" mass="65583">MEAAVTTKIKTVSDLSEEELVVATYRYNIIAPIVANQPGITVSSAAADNGIHRRTVHRWLNRYVETATLTSLVKNDNPRNKANYQLAPEVEHIIKSIIEKRYLNKQKLSVTKISQEVAMDCKLASLEVPHYNTVRNRIKQIGEEQLLARRHHTSIARNRFKPIDGSFPGADYPLAAVQIDHTPLDIIVVDEVDRAPVGKPWITMAIDVYSRMVVGFYISLDPPGALGTGLCLSHAILPKDLWLNELDVPGKWPCYGVMKSLYMDNAREFRGKMLERACQEYGIEINFRPVATPNYGGHIERLLGTLLREIHTLPGTTFSNIKDRKYYDAEGKACFTLKELEKWLATFIVGVYHQRVHSAVNTTPQARYHEGIMGTTEQIGIGQSKPIENELKLKLDFMPFVERSVQRYGISIDSIWYYHDILRKWIHSYEQPNARYKTLRKFAFKRDPRDISGVYFFDPELKDYFFIPYRNTSHPAITIWEHKRILRDLKEKGIAQVDEDAIFEAYAQMRQLEESATGTTAAAKRLRNKTRKRYATAGSIKNRFVDERAEDIEAAHGVDFSKKYLPFEDLEG</sequence>
<dbReference type="Proteomes" id="UP000268007">
    <property type="component" value="Unassembled WGS sequence"/>
</dbReference>
<dbReference type="InterPro" id="IPR009057">
    <property type="entry name" value="Homeodomain-like_sf"/>
</dbReference>
<dbReference type="GO" id="GO:0015074">
    <property type="term" value="P:DNA integration"/>
    <property type="evidence" value="ECO:0007669"/>
    <property type="project" value="InterPro"/>
</dbReference>
<dbReference type="InterPro" id="IPR012337">
    <property type="entry name" value="RNaseH-like_sf"/>
</dbReference>
<dbReference type="InterPro" id="IPR015378">
    <property type="entry name" value="Transposase-like_Mu_C"/>
</dbReference>
<evidence type="ECO:0000313" key="2">
    <source>
        <dbReference type="EMBL" id="RKR82078.1"/>
    </source>
</evidence>
<comment type="caution">
    <text evidence="2">The sequence shown here is derived from an EMBL/GenBank/DDBJ whole genome shotgun (WGS) entry which is preliminary data.</text>
</comment>
<reference evidence="2 3" key="1">
    <citation type="submission" date="2018-10" db="EMBL/GenBank/DDBJ databases">
        <title>Genomic Encyclopedia of Archaeal and Bacterial Type Strains, Phase II (KMG-II): from individual species to whole genera.</title>
        <authorList>
            <person name="Goeker M."/>
        </authorList>
    </citation>
    <scope>NUCLEOTIDE SEQUENCE [LARGE SCALE GENOMIC DNA]</scope>
    <source>
        <strain evidence="2 3">DSM 18602</strain>
    </source>
</reference>
<organism evidence="2 3">
    <name type="scientific">Mucilaginibacter gracilis</name>
    <dbReference type="NCBI Taxonomy" id="423350"/>
    <lineage>
        <taxon>Bacteria</taxon>
        <taxon>Pseudomonadati</taxon>
        <taxon>Bacteroidota</taxon>
        <taxon>Sphingobacteriia</taxon>
        <taxon>Sphingobacteriales</taxon>
        <taxon>Sphingobacteriaceae</taxon>
        <taxon>Mucilaginibacter</taxon>
    </lineage>
</organism>
<dbReference type="SUPFAM" id="SSF53098">
    <property type="entry name" value="Ribonuclease H-like"/>
    <property type="match status" value="1"/>
</dbReference>
<evidence type="ECO:0000313" key="3">
    <source>
        <dbReference type="Proteomes" id="UP000268007"/>
    </source>
</evidence>
<gene>
    <name evidence="2" type="ORF">BDD43_2245</name>
</gene>
<protein>
    <submittedName>
        <fullName evidence="2">Putative transposase</fullName>
    </submittedName>
</protein>